<gene>
    <name evidence="2" type="ORF">A3J04_02080</name>
</gene>
<organism evidence="2 3">
    <name type="scientific">Candidatus Ryanbacteria bacterium RIFCSPLOWO2_02_FULL_47_14</name>
    <dbReference type="NCBI Taxonomy" id="1802129"/>
    <lineage>
        <taxon>Bacteria</taxon>
        <taxon>Candidatus Ryaniibacteriota</taxon>
    </lineage>
</organism>
<accession>A0A1G2H1Y3</accession>
<dbReference type="STRING" id="1802129.A3J04_02080"/>
<proteinExistence type="predicted"/>
<protein>
    <submittedName>
        <fullName evidence="2">Uncharacterized protein</fullName>
    </submittedName>
</protein>
<keyword evidence="1" id="KW-1133">Transmembrane helix</keyword>
<keyword evidence="1" id="KW-0812">Transmembrane</keyword>
<dbReference type="Proteomes" id="UP000177954">
    <property type="component" value="Unassembled WGS sequence"/>
</dbReference>
<name>A0A1G2H1Y3_9BACT</name>
<keyword evidence="1" id="KW-0472">Membrane</keyword>
<evidence type="ECO:0000256" key="1">
    <source>
        <dbReference type="SAM" id="Phobius"/>
    </source>
</evidence>
<evidence type="ECO:0000313" key="2">
    <source>
        <dbReference type="EMBL" id="OGZ56496.1"/>
    </source>
</evidence>
<dbReference type="AlphaFoldDB" id="A0A1G2H1Y3"/>
<dbReference type="EMBL" id="MHNZ01000015">
    <property type="protein sequence ID" value="OGZ56496.1"/>
    <property type="molecule type" value="Genomic_DNA"/>
</dbReference>
<evidence type="ECO:0000313" key="3">
    <source>
        <dbReference type="Proteomes" id="UP000177954"/>
    </source>
</evidence>
<sequence>MDEETRKRFDEQAQKLDAIYRSAEQTRRYFLWVLIITVVAIILPLVGLLIAIPSFLSVYSSLNF</sequence>
<reference evidence="2 3" key="1">
    <citation type="journal article" date="2016" name="Nat. Commun.">
        <title>Thousands of microbial genomes shed light on interconnected biogeochemical processes in an aquifer system.</title>
        <authorList>
            <person name="Anantharaman K."/>
            <person name="Brown C.T."/>
            <person name="Hug L.A."/>
            <person name="Sharon I."/>
            <person name="Castelle C.J."/>
            <person name="Probst A.J."/>
            <person name="Thomas B.C."/>
            <person name="Singh A."/>
            <person name="Wilkins M.J."/>
            <person name="Karaoz U."/>
            <person name="Brodie E.L."/>
            <person name="Williams K.H."/>
            <person name="Hubbard S.S."/>
            <person name="Banfield J.F."/>
        </authorList>
    </citation>
    <scope>NUCLEOTIDE SEQUENCE [LARGE SCALE GENOMIC DNA]</scope>
</reference>
<comment type="caution">
    <text evidence="2">The sequence shown here is derived from an EMBL/GenBank/DDBJ whole genome shotgun (WGS) entry which is preliminary data.</text>
</comment>
<feature type="transmembrane region" description="Helical" evidence="1">
    <location>
        <begin position="29"/>
        <end position="56"/>
    </location>
</feature>